<feature type="region of interest" description="Disordered" evidence="1">
    <location>
        <begin position="157"/>
        <end position="244"/>
    </location>
</feature>
<evidence type="ECO:0000256" key="1">
    <source>
        <dbReference type="SAM" id="MobiDB-lite"/>
    </source>
</evidence>
<dbReference type="EMBL" id="QEAO01000016">
    <property type="protein sequence ID" value="TPX34067.1"/>
    <property type="molecule type" value="Genomic_DNA"/>
</dbReference>
<name>A0A507BZ39_9FUNG</name>
<organism evidence="2 3">
    <name type="scientific">Synchytrium microbalum</name>
    <dbReference type="NCBI Taxonomy" id="1806994"/>
    <lineage>
        <taxon>Eukaryota</taxon>
        <taxon>Fungi</taxon>
        <taxon>Fungi incertae sedis</taxon>
        <taxon>Chytridiomycota</taxon>
        <taxon>Chytridiomycota incertae sedis</taxon>
        <taxon>Chytridiomycetes</taxon>
        <taxon>Synchytriales</taxon>
        <taxon>Synchytriaceae</taxon>
        <taxon>Synchytrium</taxon>
    </lineage>
</organism>
<sequence length="469" mass="51310">MLPHIRQTSAWDCGVACVAMVLSAVGKTSKEHGGVVRLDELLSACPSTSIWTIDLAYLMRYYGVEDFTYYTSYIGVNWRHAPKAFYKESISQDRARVHTLFATAVEHRVRIAQMILALDDAKRFLLSGRYAIVVLVNLTLLKCRLCAKENRRDWKLGGRNGFRSSSPVPSIPPPSSSTTQPPPIINNNSNNTSLNNYNSANINSSPQSTEEWGPFITNGLRSPPGSPSNVNDMMATTPATSPSSSVAHYTNYYQGFASPPRVERHVSSSSTSSPHRGTTQPLSNPISPNKRHTYPSIISPSTPSSVSACVESCIMPAASAITWPIRTCARAVLGTCDALCGGEAGCWSSSSTPQTVSPWWSYIPCLPSRESRQHQQQPSWVYSSIPSQPPTQPTSGSSSMASSPRRPASYDADFVGHYVVLVAYDQERDLFWYRDPGTAAELCCIKSQVLEEARGASGTDWDAIVVRVR</sequence>
<accession>A0A507BZ39</accession>
<evidence type="ECO:0000313" key="3">
    <source>
        <dbReference type="Proteomes" id="UP000319731"/>
    </source>
</evidence>
<dbReference type="AlphaFoldDB" id="A0A507BZ39"/>
<feature type="region of interest" description="Disordered" evidence="1">
    <location>
        <begin position="377"/>
        <end position="405"/>
    </location>
</feature>
<dbReference type="OrthoDB" id="206796at2759"/>
<dbReference type="Pfam" id="PF09778">
    <property type="entry name" value="Guanylate_cyc_2"/>
    <property type="match status" value="2"/>
</dbReference>
<feature type="compositionally biased region" description="Polar residues" evidence="1">
    <location>
        <begin position="274"/>
        <end position="287"/>
    </location>
</feature>
<dbReference type="PANTHER" id="PTHR31400:SF1">
    <property type="entry name" value="PROTEIN GUCD1"/>
    <property type="match status" value="1"/>
</dbReference>
<feature type="region of interest" description="Disordered" evidence="1">
    <location>
        <begin position="260"/>
        <end position="298"/>
    </location>
</feature>
<evidence type="ECO:0000313" key="2">
    <source>
        <dbReference type="EMBL" id="TPX34067.1"/>
    </source>
</evidence>
<reference evidence="2 3" key="1">
    <citation type="journal article" date="2019" name="Sci. Rep.">
        <title>Comparative genomics of chytrid fungi reveal insights into the obligate biotrophic and pathogenic lifestyle of Synchytrium endobioticum.</title>
        <authorList>
            <person name="van de Vossenberg B.T.L.H."/>
            <person name="Warris S."/>
            <person name="Nguyen H.D.T."/>
            <person name="van Gent-Pelzer M.P.E."/>
            <person name="Joly D.L."/>
            <person name="van de Geest H.C."/>
            <person name="Bonants P.J.M."/>
            <person name="Smith D.S."/>
            <person name="Levesque C.A."/>
            <person name="van der Lee T.A.J."/>
        </authorList>
    </citation>
    <scope>NUCLEOTIDE SEQUENCE [LARGE SCALE GENOMIC DNA]</scope>
    <source>
        <strain evidence="2 3">JEL517</strain>
    </source>
</reference>
<feature type="compositionally biased region" description="Low complexity" evidence="1">
    <location>
        <begin position="393"/>
        <end position="405"/>
    </location>
</feature>
<dbReference type="PANTHER" id="PTHR31400">
    <property type="entry name" value="GUANYLYL CYCLASE DOMAIN CONTAINING PROTEIN 1 GUCD1"/>
    <property type="match status" value="1"/>
</dbReference>
<dbReference type="RefSeq" id="XP_031024909.1">
    <property type="nucleotide sequence ID" value="XM_031169180.1"/>
</dbReference>
<comment type="caution">
    <text evidence="2">The sequence shown here is derived from an EMBL/GenBank/DDBJ whole genome shotgun (WGS) entry which is preliminary data.</text>
</comment>
<feature type="compositionally biased region" description="Low complexity" evidence="1">
    <location>
        <begin position="185"/>
        <end position="205"/>
    </location>
</feature>
<gene>
    <name evidence="2" type="ORF">SmJEL517_g03252</name>
</gene>
<feature type="compositionally biased region" description="Pro residues" evidence="1">
    <location>
        <begin position="169"/>
        <end position="184"/>
    </location>
</feature>
<dbReference type="Proteomes" id="UP000319731">
    <property type="component" value="Unassembled WGS sequence"/>
</dbReference>
<dbReference type="GeneID" id="42004477"/>
<protein>
    <submittedName>
        <fullName evidence="2">Uncharacterized protein</fullName>
    </submittedName>
</protein>
<keyword evidence="3" id="KW-1185">Reference proteome</keyword>
<dbReference type="InterPro" id="IPR018616">
    <property type="entry name" value="GUCD1"/>
</dbReference>
<proteinExistence type="predicted"/>
<feature type="compositionally biased region" description="Low complexity" evidence="1">
    <location>
        <begin position="235"/>
        <end position="244"/>
    </location>
</feature>